<feature type="domain" description="2Fe-2S ferredoxin-type" evidence="1">
    <location>
        <begin position="256"/>
        <end position="336"/>
    </location>
</feature>
<keyword evidence="4" id="KW-1185">Reference proteome</keyword>
<dbReference type="SUPFAM" id="SSF54292">
    <property type="entry name" value="2Fe-2S ferredoxin-like"/>
    <property type="match status" value="1"/>
</dbReference>
<dbReference type="Gene3D" id="2.40.30.10">
    <property type="entry name" value="Translation factors"/>
    <property type="match status" value="1"/>
</dbReference>
<dbReference type="Pfam" id="PF00970">
    <property type="entry name" value="FAD_binding_6"/>
    <property type="match status" value="1"/>
</dbReference>
<protein>
    <submittedName>
        <fullName evidence="3">Iron-sulfur cluster-binding domain-containing protein</fullName>
    </submittedName>
</protein>
<evidence type="ECO:0000259" key="2">
    <source>
        <dbReference type="PROSITE" id="PS51384"/>
    </source>
</evidence>
<dbReference type="InterPro" id="IPR001433">
    <property type="entry name" value="OxRdtase_FAD/NAD-bd"/>
</dbReference>
<dbReference type="AlphaFoldDB" id="A0A7S6VZL8"/>
<proteinExistence type="predicted"/>
<dbReference type="PANTHER" id="PTHR47354">
    <property type="entry name" value="NADH OXIDOREDUCTASE HCR"/>
    <property type="match status" value="1"/>
</dbReference>
<dbReference type="CDD" id="cd00207">
    <property type="entry name" value="fer2"/>
    <property type="match status" value="1"/>
</dbReference>
<reference evidence="3 4" key="1">
    <citation type="submission" date="2020-02" db="EMBL/GenBank/DDBJ databases">
        <title>Tigecycline-resistant Acinetobacter species from pigs and migratory birds.</title>
        <authorList>
            <person name="Chen C."/>
            <person name="Sun J."/>
            <person name="Liao X.-P."/>
            <person name="Liu Y.-H."/>
        </authorList>
    </citation>
    <scope>NUCLEOTIDE SEQUENCE [LARGE SCALE GENOMIC DNA]</scope>
    <source>
        <strain evidence="3 4">YH12207_T</strain>
    </source>
</reference>
<dbReference type="InterPro" id="IPR039261">
    <property type="entry name" value="FNR_nucleotide-bd"/>
</dbReference>
<name>A0A7S6VZL8_9GAMM</name>
<dbReference type="Pfam" id="PF00175">
    <property type="entry name" value="NAD_binding_1"/>
    <property type="match status" value="1"/>
</dbReference>
<sequence>MSYQPEWIREDFVDFVAAKINPLWAWKKVKASVVKIRSLSTDFFQIELRPNRNFKNQHLKAGQSVLVTVLIEGVRQQRHYSIVKTLANGDLVLAVKRQGKVSKALSELTFGSIIELSQPQGEFILDQNSMPLLLVASGSGISAIYALLNAALKQSQRKITVLYFSRDEAFHADLQQLAVQHSQLNYLYFNTLKTQQRLTLALLNEHVTDFQQRQTYACGANAMMQSIQQIYRELNIQHQLKQEYFQVVADESLNQQPVTFLRSQQEFVAKTNLLESAEQAGLKPTHGCRMGMCNTCTCTKVSGSTKNMLTGEIDHTANTQIKLCISQAVSPVVINL</sequence>
<evidence type="ECO:0000313" key="3">
    <source>
        <dbReference type="EMBL" id="QOW47799.1"/>
    </source>
</evidence>
<dbReference type="InterPro" id="IPR001041">
    <property type="entry name" value="2Fe-2S_ferredoxin-type"/>
</dbReference>
<dbReference type="Proteomes" id="UP000593966">
    <property type="component" value="Chromosome"/>
</dbReference>
<dbReference type="GO" id="GO:0016491">
    <property type="term" value="F:oxidoreductase activity"/>
    <property type="evidence" value="ECO:0007669"/>
    <property type="project" value="InterPro"/>
</dbReference>
<dbReference type="InterPro" id="IPR050415">
    <property type="entry name" value="MRET"/>
</dbReference>
<dbReference type="InterPro" id="IPR017938">
    <property type="entry name" value="Riboflavin_synthase-like_b-brl"/>
</dbReference>
<evidence type="ECO:0000313" key="4">
    <source>
        <dbReference type="Proteomes" id="UP000593966"/>
    </source>
</evidence>
<dbReference type="PANTHER" id="PTHR47354:SF3">
    <property type="entry name" value="OXIDOREDUCTASE-RELATED"/>
    <property type="match status" value="1"/>
</dbReference>
<dbReference type="InterPro" id="IPR036010">
    <property type="entry name" value="2Fe-2S_ferredoxin-like_sf"/>
</dbReference>
<dbReference type="Pfam" id="PF00111">
    <property type="entry name" value="Fer2"/>
    <property type="match status" value="1"/>
</dbReference>
<evidence type="ECO:0000259" key="1">
    <source>
        <dbReference type="PROSITE" id="PS51085"/>
    </source>
</evidence>
<dbReference type="PROSITE" id="PS51384">
    <property type="entry name" value="FAD_FR"/>
    <property type="match status" value="1"/>
</dbReference>
<dbReference type="Gene3D" id="3.10.20.30">
    <property type="match status" value="1"/>
</dbReference>
<dbReference type="EMBL" id="CP048659">
    <property type="protein sequence ID" value="QOW47799.1"/>
    <property type="molecule type" value="Genomic_DNA"/>
</dbReference>
<accession>A0A7S6VZL8</accession>
<organism evidence="3 4">
    <name type="scientific">Acinetobacter piscicola</name>
    <dbReference type="NCBI Taxonomy" id="2006115"/>
    <lineage>
        <taxon>Bacteria</taxon>
        <taxon>Pseudomonadati</taxon>
        <taxon>Pseudomonadota</taxon>
        <taxon>Gammaproteobacteria</taxon>
        <taxon>Moraxellales</taxon>
        <taxon>Moraxellaceae</taxon>
        <taxon>Acinetobacter</taxon>
    </lineage>
</organism>
<dbReference type="InterPro" id="IPR008333">
    <property type="entry name" value="Cbr1-like_FAD-bd_dom"/>
</dbReference>
<dbReference type="GO" id="GO:0051536">
    <property type="term" value="F:iron-sulfur cluster binding"/>
    <property type="evidence" value="ECO:0007669"/>
    <property type="project" value="InterPro"/>
</dbReference>
<dbReference type="PROSITE" id="PS51085">
    <property type="entry name" value="2FE2S_FER_2"/>
    <property type="match status" value="1"/>
</dbReference>
<dbReference type="InterPro" id="IPR017927">
    <property type="entry name" value="FAD-bd_FR_type"/>
</dbReference>
<gene>
    <name evidence="3" type="ORF">G0028_00345</name>
</gene>
<dbReference type="SUPFAM" id="SSF52343">
    <property type="entry name" value="Ferredoxin reductase-like, C-terminal NADP-linked domain"/>
    <property type="match status" value="1"/>
</dbReference>
<dbReference type="Gene3D" id="3.40.50.80">
    <property type="entry name" value="Nucleotide-binding domain of ferredoxin-NADP reductase (FNR) module"/>
    <property type="match status" value="1"/>
</dbReference>
<feature type="domain" description="FAD-binding FR-type" evidence="2">
    <location>
        <begin position="26"/>
        <end position="126"/>
    </location>
</feature>
<dbReference type="InterPro" id="IPR012675">
    <property type="entry name" value="Beta-grasp_dom_sf"/>
</dbReference>
<dbReference type="SUPFAM" id="SSF63380">
    <property type="entry name" value="Riboflavin synthase domain-like"/>
    <property type="match status" value="1"/>
</dbReference>